<feature type="transmembrane region" description="Helical" evidence="2">
    <location>
        <begin position="7"/>
        <end position="27"/>
    </location>
</feature>
<feature type="region of interest" description="Disordered" evidence="1">
    <location>
        <begin position="80"/>
        <end position="101"/>
    </location>
</feature>
<keyword evidence="2" id="KW-0812">Transmembrane</keyword>
<keyword evidence="2" id="KW-0472">Membrane</keyword>
<evidence type="ECO:0000313" key="3">
    <source>
        <dbReference type="EMBL" id="RKI93670.1"/>
    </source>
</evidence>
<comment type="caution">
    <text evidence="3">The sequence shown here is derived from an EMBL/GenBank/DDBJ whole genome shotgun (WGS) entry which is preliminary data.</text>
</comment>
<reference evidence="3 4" key="1">
    <citation type="submission" date="2018-09" db="EMBL/GenBank/DDBJ databases">
        <title>Murine metabolic-syndrome-specific gut microbial biobank.</title>
        <authorList>
            <person name="Liu C."/>
        </authorList>
    </citation>
    <scope>NUCLEOTIDE SEQUENCE [LARGE SCALE GENOMIC DNA]</scope>
    <source>
        <strain evidence="3 4">0.1xD8-82</strain>
    </source>
</reference>
<gene>
    <name evidence="3" type="ORF">D7V94_02995</name>
</gene>
<dbReference type="EMBL" id="RAYQ01000002">
    <property type="protein sequence ID" value="RKI93670.1"/>
    <property type="molecule type" value="Genomic_DNA"/>
</dbReference>
<sequence>MKKDKLFAPFLMLLAGAVVSLMMYFFHYSTKEMLPILLAVLLVFYIAGSFIQMKVNSFVRQIKEEMAAKVAKEAEEAQEISESMEAGEKAADDGIQMDGVT</sequence>
<proteinExistence type="predicted"/>
<dbReference type="RefSeq" id="WP_120466629.1">
    <property type="nucleotide sequence ID" value="NZ_RAYQ01000002.1"/>
</dbReference>
<dbReference type="AlphaFoldDB" id="A0A3A9AQ79"/>
<evidence type="ECO:0000313" key="4">
    <source>
        <dbReference type="Proteomes" id="UP000280696"/>
    </source>
</evidence>
<evidence type="ECO:0000256" key="2">
    <source>
        <dbReference type="SAM" id="Phobius"/>
    </source>
</evidence>
<name>A0A3A9AQ79_9FIRM</name>
<protein>
    <submittedName>
        <fullName evidence="3">Uncharacterized protein</fullName>
    </submittedName>
</protein>
<evidence type="ECO:0000256" key="1">
    <source>
        <dbReference type="SAM" id="MobiDB-lite"/>
    </source>
</evidence>
<keyword evidence="2" id="KW-1133">Transmembrane helix</keyword>
<dbReference type="OrthoDB" id="2067380at2"/>
<organism evidence="3 4">
    <name type="scientific">Parablautia intestinalis</name>
    <dbReference type="NCBI Taxonomy" id="2320100"/>
    <lineage>
        <taxon>Bacteria</taxon>
        <taxon>Bacillati</taxon>
        <taxon>Bacillota</taxon>
        <taxon>Clostridia</taxon>
        <taxon>Lachnospirales</taxon>
        <taxon>Lachnospiraceae</taxon>
        <taxon>Parablautia</taxon>
    </lineage>
</organism>
<accession>A0A3A9AQ79</accession>
<keyword evidence="4" id="KW-1185">Reference proteome</keyword>
<dbReference type="Proteomes" id="UP000280696">
    <property type="component" value="Unassembled WGS sequence"/>
</dbReference>
<feature type="transmembrane region" description="Helical" evidence="2">
    <location>
        <begin position="33"/>
        <end position="51"/>
    </location>
</feature>